<evidence type="ECO:0000256" key="2">
    <source>
        <dbReference type="ARBA" id="ARBA00010992"/>
    </source>
</evidence>
<organism evidence="10 11">
    <name type="scientific">Oidiodendron maius (strain Zn)</name>
    <dbReference type="NCBI Taxonomy" id="913774"/>
    <lineage>
        <taxon>Eukaryota</taxon>
        <taxon>Fungi</taxon>
        <taxon>Dikarya</taxon>
        <taxon>Ascomycota</taxon>
        <taxon>Pezizomycotina</taxon>
        <taxon>Leotiomycetes</taxon>
        <taxon>Leotiomycetes incertae sedis</taxon>
        <taxon>Myxotrichaceae</taxon>
        <taxon>Oidiodendron</taxon>
    </lineage>
</organism>
<evidence type="ECO:0000256" key="5">
    <source>
        <dbReference type="ARBA" id="ARBA00022989"/>
    </source>
</evidence>
<dbReference type="PANTHER" id="PTHR48022">
    <property type="entry name" value="PLASTIDIC GLUCOSE TRANSPORTER 4"/>
    <property type="match status" value="1"/>
</dbReference>
<evidence type="ECO:0000256" key="8">
    <source>
        <dbReference type="SAM" id="Phobius"/>
    </source>
</evidence>
<dbReference type="Gene3D" id="1.20.1250.20">
    <property type="entry name" value="MFS general substrate transporter like domains"/>
    <property type="match status" value="1"/>
</dbReference>
<dbReference type="Proteomes" id="UP000054321">
    <property type="component" value="Unassembled WGS sequence"/>
</dbReference>
<dbReference type="SUPFAM" id="SSF103473">
    <property type="entry name" value="MFS general substrate transporter"/>
    <property type="match status" value="1"/>
</dbReference>
<keyword evidence="11" id="KW-1185">Reference proteome</keyword>
<feature type="domain" description="Major facilitator superfamily (MFS) profile" evidence="9">
    <location>
        <begin position="43"/>
        <end position="489"/>
    </location>
</feature>
<dbReference type="PROSITE" id="PS50850">
    <property type="entry name" value="MFS"/>
    <property type="match status" value="1"/>
</dbReference>
<feature type="transmembrane region" description="Helical" evidence="8">
    <location>
        <begin position="363"/>
        <end position="383"/>
    </location>
</feature>
<name>A0A0C3CU67_OIDMZ</name>
<feature type="transmembrane region" description="Helical" evidence="8">
    <location>
        <begin position="121"/>
        <end position="140"/>
    </location>
</feature>
<sequence>MEKIEETNVLKRDLVADAEDATAREHELTFIQAIKLWPKAVGWSMLISAALVMDGYDTKLISSLIALPAFQKAYGIRQANGSYQISAPWQSGLTNGSNSCQMIGLVIGGYLSERFGFRKTMLLASLMVPCFIFIQFFASSLEVLEVGQILLGIPLGMFQTVTTVYALEVTPTVLRGYLTSYVNMCWIFGQLIASGILRSVLNIEGHWAYRLPFAVQWLWPIPLFIGVFFAPESPWWLVRKNRLEDAKVSVLRLTSAREVEFDVNKYVSLMALTTEHEREINDQTSYLACFKGTDLRRTIIVIGCYCMQVLSGSTLRAYVTYFFEQAGLSTNQSFNMSIAAYALGLIGEVIAWLLMPHVGRRTLFLYGLTGVCCIFLVVGVLGVPQGTSPTPALAWSIGGLLLASVFVSDMTVGPVSYSLVVEIPSSMRRSKSVVIARFTYAALNIVANVITPYQLNPSAWGWGAKSGFFWAGTCFLGLIFTYFWIPEPKDRTTAELDLLFEKKVPTRKFPKTQVLMVEVTAGRRLD</sequence>
<feature type="transmembrane region" description="Helical" evidence="8">
    <location>
        <begin position="467"/>
        <end position="485"/>
    </location>
</feature>
<protein>
    <recommendedName>
        <fullName evidence="9">Major facilitator superfamily (MFS) profile domain-containing protein</fullName>
    </recommendedName>
</protein>
<evidence type="ECO:0000256" key="7">
    <source>
        <dbReference type="RuleBase" id="RU003346"/>
    </source>
</evidence>
<feature type="transmembrane region" description="Helical" evidence="8">
    <location>
        <begin position="178"/>
        <end position="197"/>
    </location>
</feature>
<dbReference type="EMBL" id="KN832897">
    <property type="protein sequence ID" value="KIM93247.1"/>
    <property type="molecule type" value="Genomic_DNA"/>
</dbReference>
<evidence type="ECO:0000256" key="3">
    <source>
        <dbReference type="ARBA" id="ARBA00022448"/>
    </source>
</evidence>
<feature type="transmembrane region" description="Helical" evidence="8">
    <location>
        <begin position="217"/>
        <end position="238"/>
    </location>
</feature>
<accession>A0A0C3CU67</accession>
<feature type="transmembrane region" description="Helical" evidence="8">
    <location>
        <begin position="146"/>
        <end position="166"/>
    </location>
</feature>
<dbReference type="InParanoid" id="A0A0C3CU67"/>
<feature type="transmembrane region" description="Helical" evidence="8">
    <location>
        <begin position="299"/>
        <end position="318"/>
    </location>
</feature>
<keyword evidence="4 8" id="KW-0812">Transmembrane</keyword>
<dbReference type="InterPro" id="IPR020846">
    <property type="entry name" value="MFS_dom"/>
</dbReference>
<feature type="transmembrane region" description="Helical" evidence="8">
    <location>
        <begin position="395"/>
        <end position="421"/>
    </location>
</feature>
<dbReference type="InterPro" id="IPR005828">
    <property type="entry name" value="MFS_sugar_transport-like"/>
</dbReference>
<dbReference type="InterPro" id="IPR005829">
    <property type="entry name" value="Sugar_transporter_CS"/>
</dbReference>
<keyword evidence="5 8" id="KW-1133">Transmembrane helix</keyword>
<dbReference type="Pfam" id="PF00083">
    <property type="entry name" value="Sugar_tr"/>
    <property type="match status" value="1"/>
</dbReference>
<dbReference type="AlphaFoldDB" id="A0A0C3CU67"/>
<comment type="similarity">
    <text evidence="2 7">Belongs to the major facilitator superfamily. Sugar transporter (TC 2.A.1.1) family.</text>
</comment>
<evidence type="ECO:0000256" key="6">
    <source>
        <dbReference type="ARBA" id="ARBA00023136"/>
    </source>
</evidence>
<dbReference type="InterPro" id="IPR003663">
    <property type="entry name" value="Sugar/inositol_transpt"/>
</dbReference>
<keyword evidence="3 7" id="KW-0813">Transport</keyword>
<evidence type="ECO:0000256" key="1">
    <source>
        <dbReference type="ARBA" id="ARBA00004141"/>
    </source>
</evidence>
<evidence type="ECO:0000313" key="10">
    <source>
        <dbReference type="EMBL" id="KIM93247.1"/>
    </source>
</evidence>
<gene>
    <name evidence="10" type="ORF">OIDMADRAFT_138157</name>
</gene>
<evidence type="ECO:0000259" key="9">
    <source>
        <dbReference type="PROSITE" id="PS50850"/>
    </source>
</evidence>
<reference evidence="11" key="2">
    <citation type="submission" date="2015-01" db="EMBL/GenBank/DDBJ databases">
        <title>Evolutionary Origins and Diversification of the Mycorrhizal Mutualists.</title>
        <authorList>
            <consortium name="DOE Joint Genome Institute"/>
            <consortium name="Mycorrhizal Genomics Consortium"/>
            <person name="Kohler A."/>
            <person name="Kuo A."/>
            <person name="Nagy L.G."/>
            <person name="Floudas D."/>
            <person name="Copeland A."/>
            <person name="Barry K.W."/>
            <person name="Cichocki N."/>
            <person name="Veneault-Fourrey C."/>
            <person name="LaButti K."/>
            <person name="Lindquist E.A."/>
            <person name="Lipzen A."/>
            <person name="Lundell T."/>
            <person name="Morin E."/>
            <person name="Murat C."/>
            <person name="Riley R."/>
            <person name="Ohm R."/>
            <person name="Sun H."/>
            <person name="Tunlid A."/>
            <person name="Henrissat B."/>
            <person name="Grigoriev I.V."/>
            <person name="Hibbett D.S."/>
            <person name="Martin F."/>
        </authorList>
    </citation>
    <scope>NUCLEOTIDE SEQUENCE [LARGE SCALE GENOMIC DNA]</scope>
    <source>
        <strain evidence="11">Zn</strain>
    </source>
</reference>
<dbReference type="NCBIfam" id="TIGR00879">
    <property type="entry name" value="SP"/>
    <property type="match status" value="1"/>
</dbReference>
<feature type="transmembrane region" description="Helical" evidence="8">
    <location>
        <begin position="338"/>
        <end position="356"/>
    </location>
</feature>
<dbReference type="GO" id="GO:0016020">
    <property type="term" value="C:membrane"/>
    <property type="evidence" value="ECO:0007669"/>
    <property type="project" value="UniProtKB-SubCell"/>
</dbReference>
<evidence type="ECO:0000313" key="11">
    <source>
        <dbReference type="Proteomes" id="UP000054321"/>
    </source>
</evidence>
<keyword evidence="6 8" id="KW-0472">Membrane</keyword>
<dbReference type="PROSITE" id="PS00217">
    <property type="entry name" value="SUGAR_TRANSPORT_2"/>
    <property type="match status" value="1"/>
</dbReference>
<dbReference type="FunCoup" id="A0A0C3CU67">
    <property type="interactions" value="62"/>
</dbReference>
<reference evidence="10 11" key="1">
    <citation type="submission" date="2014-04" db="EMBL/GenBank/DDBJ databases">
        <authorList>
            <consortium name="DOE Joint Genome Institute"/>
            <person name="Kuo A."/>
            <person name="Martino E."/>
            <person name="Perotto S."/>
            <person name="Kohler A."/>
            <person name="Nagy L.G."/>
            <person name="Floudas D."/>
            <person name="Copeland A."/>
            <person name="Barry K.W."/>
            <person name="Cichocki N."/>
            <person name="Veneault-Fourrey C."/>
            <person name="LaButti K."/>
            <person name="Lindquist E.A."/>
            <person name="Lipzen A."/>
            <person name="Lundell T."/>
            <person name="Morin E."/>
            <person name="Murat C."/>
            <person name="Sun H."/>
            <person name="Tunlid A."/>
            <person name="Henrissat B."/>
            <person name="Grigoriev I.V."/>
            <person name="Hibbett D.S."/>
            <person name="Martin F."/>
            <person name="Nordberg H.P."/>
            <person name="Cantor M.N."/>
            <person name="Hua S.X."/>
        </authorList>
    </citation>
    <scope>NUCLEOTIDE SEQUENCE [LARGE SCALE GENOMIC DNA]</scope>
    <source>
        <strain evidence="10 11">Zn</strain>
    </source>
</reference>
<dbReference type="GO" id="GO:0005351">
    <property type="term" value="F:carbohydrate:proton symporter activity"/>
    <property type="evidence" value="ECO:0007669"/>
    <property type="project" value="TreeGrafter"/>
</dbReference>
<feature type="transmembrane region" description="Helical" evidence="8">
    <location>
        <begin position="433"/>
        <end position="455"/>
    </location>
</feature>
<dbReference type="PANTHER" id="PTHR48022:SF41">
    <property type="entry name" value="MAJOR FACILITATOR SUPERFAMILY (MFS) PROFILE DOMAIN-CONTAINING PROTEIN"/>
    <property type="match status" value="1"/>
</dbReference>
<proteinExistence type="inferred from homology"/>
<dbReference type="FunFam" id="1.20.1250.20:FF:000078">
    <property type="entry name" value="MFS maltose transporter, putative"/>
    <property type="match status" value="1"/>
</dbReference>
<dbReference type="InterPro" id="IPR036259">
    <property type="entry name" value="MFS_trans_sf"/>
</dbReference>
<comment type="subcellular location">
    <subcellularLocation>
        <location evidence="1">Membrane</location>
        <topology evidence="1">Multi-pass membrane protein</topology>
    </subcellularLocation>
</comment>
<dbReference type="OrthoDB" id="6612291at2759"/>
<dbReference type="HOGENOM" id="CLU_001265_11_5_1"/>
<dbReference type="InterPro" id="IPR050360">
    <property type="entry name" value="MFS_Sugar_Transporters"/>
</dbReference>
<evidence type="ECO:0000256" key="4">
    <source>
        <dbReference type="ARBA" id="ARBA00022692"/>
    </source>
</evidence>